<dbReference type="InterPro" id="IPR023626">
    <property type="entry name" value="Ribosomal_eL39_dom_sf"/>
</dbReference>
<comment type="similarity">
    <text evidence="1">Belongs to the eukaryotic ribosomal protein eL39 family.</text>
</comment>
<sequence length="69" mass="7966">AAHKSFRIKMRLAKKQKQNRPIPQWLQCQEETLEEDKAEDVDPAIYCYPGTLVASKEECTNCDRSPNIT</sequence>
<dbReference type="Proteomes" id="UP001164746">
    <property type="component" value="Chromosome 4"/>
</dbReference>
<dbReference type="Gene3D" id="1.10.1620.10">
    <property type="entry name" value="Ribosomal protein L39e"/>
    <property type="match status" value="1"/>
</dbReference>
<accession>A0ABY7E1K9</accession>
<name>A0ABY7E1K9_MYAAR</name>
<protein>
    <recommendedName>
        <fullName evidence="4">Large ribosomal subunit protein eL39</fullName>
    </recommendedName>
    <alternativeName>
        <fullName evidence="5">60S ribosomal protein L39</fullName>
    </alternativeName>
</protein>
<evidence type="ECO:0000313" key="6">
    <source>
        <dbReference type="EMBL" id="WAR02841.1"/>
    </source>
</evidence>
<keyword evidence="7" id="KW-1185">Reference proteome</keyword>
<evidence type="ECO:0000313" key="7">
    <source>
        <dbReference type="Proteomes" id="UP001164746"/>
    </source>
</evidence>
<evidence type="ECO:0000256" key="5">
    <source>
        <dbReference type="ARBA" id="ARBA00035339"/>
    </source>
</evidence>
<proteinExistence type="inferred from homology"/>
<keyword evidence="2" id="KW-0689">Ribosomal protein</keyword>
<dbReference type="EMBL" id="CP111015">
    <property type="protein sequence ID" value="WAR02841.1"/>
    <property type="molecule type" value="Genomic_DNA"/>
</dbReference>
<evidence type="ECO:0000256" key="1">
    <source>
        <dbReference type="ARBA" id="ARBA00009339"/>
    </source>
</evidence>
<dbReference type="SUPFAM" id="SSF48662">
    <property type="entry name" value="Ribosomal protein L39e"/>
    <property type="match status" value="1"/>
</dbReference>
<organism evidence="6 7">
    <name type="scientific">Mya arenaria</name>
    <name type="common">Soft-shell clam</name>
    <dbReference type="NCBI Taxonomy" id="6604"/>
    <lineage>
        <taxon>Eukaryota</taxon>
        <taxon>Metazoa</taxon>
        <taxon>Spiralia</taxon>
        <taxon>Lophotrochozoa</taxon>
        <taxon>Mollusca</taxon>
        <taxon>Bivalvia</taxon>
        <taxon>Autobranchia</taxon>
        <taxon>Heteroconchia</taxon>
        <taxon>Euheterodonta</taxon>
        <taxon>Imparidentia</taxon>
        <taxon>Neoheterodontei</taxon>
        <taxon>Myida</taxon>
        <taxon>Myoidea</taxon>
        <taxon>Myidae</taxon>
        <taxon>Mya</taxon>
    </lineage>
</organism>
<dbReference type="PANTHER" id="PTHR19970:SF0">
    <property type="entry name" value="LARGE RIBOSOMAL SUBUNIT PROTEIN EL39"/>
    <property type="match status" value="1"/>
</dbReference>
<gene>
    <name evidence="6" type="ORF">MAR_009399</name>
</gene>
<evidence type="ECO:0000256" key="3">
    <source>
        <dbReference type="ARBA" id="ARBA00023274"/>
    </source>
</evidence>
<dbReference type="PANTHER" id="PTHR19970">
    <property type="entry name" value="RIBOSOMAL PROTEIN L39E"/>
    <property type="match status" value="1"/>
</dbReference>
<keyword evidence="3" id="KW-0687">Ribonucleoprotein</keyword>
<dbReference type="Pfam" id="PF00832">
    <property type="entry name" value="Ribosomal_L39"/>
    <property type="match status" value="1"/>
</dbReference>
<reference evidence="6" key="1">
    <citation type="submission" date="2022-11" db="EMBL/GenBank/DDBJ databases">
        <title>Centuries of genome instability and evolution in soft-shell clam transmissible cancer (bioRxiv).</title>
        <authorList>
            <person name="Hart S.F.M."/>
            <person name="Yonemitsu M.A."/>
            <person name="Giersch R.M."/>
            <person name="Beal B.F."/>
            <person name="Arriagada G."/>
            <person name="Davis B.W."/>
            <person name="Ostrander E.A."/>
            <person name="Goff S.P."/>
            <person name="Metzger M.J."/>
        </authorList>
    </citation>
    <scope>NUCLEOTIDE SEQUENCE</scope>
    <source>
        <strain evidence="6">MELC-2E11</strain>
        <tissue evidence="6">Siphon/mantle</tissue>
    </source>
</reference>
<dbReference type="InterPro" id="IPR000077">
    <property type="entry name" value="Ribosomal_eL39"/>
</dbReference>
<evidence type="ECO:0000256" key="4">
    <source>
        <dbReference type="ARBA" id="ARBA00035234"/>
    </source>
</evidence>
<feature type="non-terminal residue" evidence="6">
    <location>
        <position position="1"/>
    </location>
</feature>
<evidence type="ECO:0000256" key="2">
    <source>
        <dbReference type="ARBA" id="ARBA00022980"/>
    </source>
</evidence>